<dbReference type="EC" id="6.1.1.5" evidence="10"/>
<dbReference type="InterPro" id="IPR002300">
    <property type="entry name" value="aa-tRNA-synth_Ia"/>
</dbReference>
<reference evidence="16 17" key="1">
    <citation type="journal article" date="2016" name="ISME J.">
        <title>Chasing the elusive Euryarchaeota class WSA2: genomes reveal a uniquely fastidious methyl-reducing methanogen.</title>
        <authorList>
            <person name="Nobu M.K."/>
            <person name="Narihiro T."/>
            <person name="Kuroda K."/>
            <person name="Mei R."/>
            <person name="Liu W.T."/>
        </authorList>
    </citation>
    <scope>NUCLEOTIDE SEQUENCE [LARGE SCALE GENOMIC DNA]</scope>
    <source>
        <strain evidence="13">B03fssc0709_Meth_Bin005</strain>
        <strain evidence="14">B15fssc0709_Meth_Bin003</strain>
        <strain evidence="15">BMIXfssc0709_Meth_Bin006</strain>
    </source>
</reference>
<dbReference type="Pfam" id="PF00133">
    <property type="entry name" value="tRNA-synt_1"/>
    <property type="match status" value="1"/>
</dbReference>
<evidence type="ECO:0000256" key="8">
    <source>
        <dbReference type="ARBA" id="ARBA00023146"/>
    </source>
</evidence>
<evidence type="ECO:0000256" key="9">
    <source>
        <dbReference type="ARBA" id="ARBA00048359"/>
    </source>
</evidence>
<dbReference type="InterPro" id="IPR013155">
    <property type="entry name" value="M/V/L/I-tRNA-synth_anticd-bd"/>
</dbReference>
<feature type="binding site" evidence="10">
    <location>
        <position position="600"/>
    </location>
    <ligand>
        <name>ATP</name>
        <dbReference type="ChEBI" id="CHEBI:30616"/>
    </ligand>
</feature>
<name>A0A150ITL1_9EURY</name>
<evidence type="ECO:0000256" key="3">
    <source>
        <dbReference type="ARBA" id="ARBA00022723"/>
    </source>
</evidence>
<dbReference type="PROSITE" id="PS00178">
    <property type="entry name" value="AA_TRNA_LIGASE_I"/>
    <property type="match status" value="1"/>
</dbReference>
<keyword evidence="6 10" id="KW-0067">ATP-binding</keyword>
<dbReference type="SUPFAM" id="SSF47323">
    <property type="entry name" value="Anticodon-binding domain of a subclass of class I aminoacyl-tRNA synthetases"/>
    <property type="match status" value="1"/>
</dbReference>
<sequence>MVSEVPEDYNPVSLETKILEEWKDIDIYAKLKQLRSNCPKFFFLDGPPYMNGMPHIGHARTRALRDPVLKYKSMNGYNVWHQPGFDMHGLPIEVKVEEILGTKTKSDIEKIGTEIFIKSCKERGLSFLKIWIDFYRRFGMIGDFENPYMTLSNSYIEASWYFFKKAWEKNLLYKGKATVAWCPRCETPLSGYESTDEYKDVEDDSIYVKFPLIDKKDEYIIIWTTTPWTIPANVAVAVNPKYDYVRVKAGNEVWIVAKELLEKLMTLFEVEDFEVIETIKGESLLGLKYRHILDDDVPIHKQFKETNAHTIILTNYVTLEDGTGCVHTAPGHGPEDYSAGVEFKLPIFSPVDETGNFTEEAGKYKGIYIKDANDQIIDDIEDKGFLVFRDSVFHRYAHCWRCKSPLLYRASDQWFVKVEAIKDQILKENKKVKWVPDWAGEKRFHNWIEGARDWCISRQRFWGIPLPIWECPCGELTVVSSLDEIKSLGGKVPEDLHKPYIDEVLLKCPKCSETMKRVPDIADVWFDSGASTWSSLGYPQNTEKFNEMFPVDFITEGLDQTRGWFYTLMLESFIVFDRAPYNQVLMNDFVLDQFGQKMSKSLGNVVDPKDVIAKYGADVTRFYLLWEIAPWDKLKFNWENVESIYRTFNILWNAYKFVTLYMSLDKFDINTSLKDVKKYLRDEDKWILSRINTLTKEVEDNFDTLELHFIPRKIKEFILEDLSRWYIRLVRERMWLEGDDKEKISAYVTSFYVFKRLSKILAPISPFVSEAIYKNFVGGSSIHLSEWDKHDASLIDNELEINMNILRNIIEGTLHARQKAGIKLRWPMSKVIVETQDETVKRAVLALSEIMKKQINVKEIVLGEVIQELEILPNHKALGPKFKGDAKKVVELLKTHNPCLIKSGFEKSGSFDLSGFQITPEDVTFNYLLPKGYELSEFENGKIYLNTEITEELKSEAIAREVIRRIQEMRKQANLNVEEYIYSYVESSFESELNHHQDYIKRETRSKSLLFSKQSDYIDKEWEIEGDKFLVGIKKLN</sequence>
<evidence type="ECO:0000256" key="7">
    <source>
        <dbReference type="ARBA" id="ARBA00022917"/>
    </source>
</evidence>
<comment type="subcellular location">
    <subcellularLocation>
        <location evidence="10">Cytoplasm</location>
    </subcellularLocation>
</comment>
<keyword evidence="1 10" id="KW-0963">Cytoplasm</keyword>
<organism evidence="14 16">
    <name type="scientific">Candidatus Methanofastidiosum methylothiophilum</name>
    <dbReference type="NCBI Taxonomy" id="1705564"/>
    <lineage>
        <taxon>Archaea</taxon>
        <taxon>Methanobacteriati</taxon>
        <taxon>Methanobacteriota</taxon>
        <taxon>Stenosarchaea group</taxon>
        <taxon>Candidatus Methanofastidiosia</taxon>
        <taxon>Candidatus Methanofastidiosales</taxon>
        <taxon>Candidatus Methanofastidiosaceae</taxon>
        <taxon>Candidatus Methanofastidiosum</taxon>
    </lineage>
</organism>
<dbReference type="InterPro" id="IPR033709">
    <property type="entry name" value="Anticodon_Ile_ABEc"/>
</dbReference>
<dbReference type="InterPro" id="IPR009080">
    <property type="entry name" value="tRNAsynth_Ia_anticodon-bd"/>
</dbReference>
<dbReference type="GO" id="GO:0005524">
    <property type="term" value="F:ATP binding"/>
    <property type="evidence" value="ECO:0007669"/>
    <property type="project" value="UniProtKB-UniRule"/>
</dbReference>
<dbReference type="AlphaFoldDB" id="A0A150ITL1"/>
<dbReference type="Proteomes" id="UP000092401">
    <property type="component" value="Unassembled WGS sequence"/>
</dbReference>
<dbReference type="InterPro" id="IPR014729">
    <property type="entry name" value="Rossmann-like_a/b/a_fold"/>
</dbReference>
<evidence type="ECO:0000313" key="13">
    <source>
        <dbReference type="EMBL" id="KYC45851.1"/>
    </source>
</evidence>
<keyword evidence="3 10" id="KW-0479">Metal-binding</keyword>
<keyword evidence="5 10" id="KW-0862">Zinc</keyword>
<dbReference type="PANTHER" id="PTHR42780:SF1">
    <property type="entry name" value="ISOLEUCINE--TRNA LIGASE, CYTOPLASMIC"/>
    <property type="match status" value="1"/>
</dbReference>
<dbReference type="FunFam" id="3.40.50.620:FF:000286">
    <property type="entry name" value="Isoleucine--tRNA ligase"/>
    <property type="match status" value="1"/>
</dbReference>
<evidence type="ECO:0000259" key="12">
    <source>
        <dbReference type="Pfam" id="PF08264"/>
    </source>
</evidence>
<dbReference type="Pfam" id="PF19302">
    <property type="entry name" value="DUF5915"/>
    <property type="match status" value="1"/>
</dbReference>
<evidence type="ECO:0000256" key="6">
    <source>
        <dbReference type="ARBA" id="ARBA00022840"/>
    </source>
</evidence>
<keyword evidence="8 10" id="KW-0030">Aminoacyl-tRNA synthetase</keyword>
<dbReference type="InterPro" id="IPR001412">
    <property type="entry name" value="aa-tRNA-synth_I_CS"/>
</dbReference>
<dbReference type="Proteomes" id="UP000092403">
    <property type="component" value="Unassembled WGS sequence"/>
</dbReference>
<feature type="short sequence motif" description="'HIGH' region" evidence="10">
    <location>
        <begin position="48"/>
        <end position="58"/>
    </location>
</feature>
<dbReference type="NCBIfam" id="TIGR00392">
    <property type="entry name" value="ileS"/>
    <property type="match status" value="1"/>
</dbReference>
<evidence type="ECO:0000256" key="2">
    <source>
        <dbReference type="ARBA" id="ARBA00022598"/>
    </source>
</evidence>
<dbReference type="InterPro" id="IPR023586">
    <property type="entry name" value="Ile-tRNA-ligase_type2"/>
</dbReference>
<proteinExistence type="inferred from homology"/>
<accession>A0A150ITL1</accession>
<keyword evidence="7 10" id="KW-0648">Protein biosynthesis</keyword>
<dbReference type="GO" id="GO:0005737">
    <property type="term" value="C:cytoplasm"/>
    <property type="evidence" value="ECO:0007669"/>
    <property type="project" value="UniProtKB-SubCell"/>
</dbReference>
<comment type="function">
    <text evidence="10">Catalyzes the attachment of isoleucine to tRNA(Ile). As IleRS can inadvertently accommodate and process structurally similar amino acids such as valine, to avoid such errors it has two additional distinct tRNA(Ile)-dependent editing activities. One activity is designated as 'pretransfer' editing and involves the hydrolysis of activated Val-AMP. The other activity is designated 'posttransfer' editing and involves deacylation of mischarged Val-tRNA(Ile).</text>
</comment>
<protein>
    <recommendedName>
        <fullName evidence="10">Isoleucine--tRNA ligase</fullName>
        <ecNumber evidence="10">6.1.1.5</ecNumber>
    </recommendedName>
    <alternativeName>
        <fullName evidence="10">Isoleucyl-tRNA synthetase</fullName>
        <shortName evidence="10">IleRS</shortName>
    </alternativeName>
</protein>
<evidence type="ECO:0000256" key="4">
    <source>
        <dbReference type="ARBA" id="ARBA00022741"/>
    </source>
</evidence>
<gene>
    <name evidence="14" type="primary">ileS_1</name>
    <name evidence="10" type="synonym">ileS</name>
    <name evidence="13" type="ORF">APG10_00467</name>
    <name evidence="14" type="ORF">APG11_00374</name>
    <name evidence="15" type="ORF">APG12_00576</name>
</gene>
<dbReference type="SUPFAM" id="SSF52374">
    <property type="entry name" value="Nucleotidylyl transferase"/>
    <property type="match status" value="1"/>
</dbReference>
<comment type="cofactor">
    <cofactor evidence="10">
        <name>Zn(2+)</name>
        <dbReference type="ChEBI" id="CHEBI:29105"/>
    </cofactor>
</comment>
<dbReference type="PATRIC" id="fig|1706436.3.peg.471"/>
<comment type="similarity">
    <text evidence="10">Belongs to the class-I aminoacyl-tRNA synthetase family. IleS type 2 subfamily.</text>
</comment>
<evidence type="ECO:0000313" key="17">
    <source>
        <dbReference type="Proteomes" id="UP000092401"/>
    </source>
</evidence>
<dbReference type="EMBL" id="LNJC01000008">
    <property type="protein sequence ID" value="KYC50774.1"/>
    <property type="molecule type" value="Genomic_DNA"/>
</dbReference>
<comment type="domain">
    <text evidence="10">IleRS has two distinct active sites: one for aminoacylation and one for editing. The misactivated valine is translocated from the active site to the editing site, which sterically excludes the correctly activated isoleucine. The single editing site contains two valyl binding pockets, one specific for each substrate (Val-AMP or Val-tRNA(Ile)).</text>
</comment>
<evidence type="ECO:0000256" key="5">
    <source>
        <dbReference type="ARBA" id="ARBA00022833"/>
    </source>
</evidence>
<feature type="domain" description="Methionyl/Valyl/Leucyl/Isoleucyl-tRNA synthetase anticodon-binding" evidence="12">
    <location>
        <begin position="684"/>
        <end position="831"/>
    </location>
</feature>
<dbReference type="HAMAP" id="MF_02003">
    <property type="entry name" value="Ile_tRNA_synth_type2"/>
    <property type="match status" value="1"/>
</dbReference>
<dbReference type="Proteomes" id="UP000091929">
    <property type="component" value="Unassembled WGS sequence"/>
</dbReference>
<dbReference type="CDD" id="cd07961">
    <property type="entry name" value="Anticodon_Ia_Ile_ABEc"/>
    <property type="match status" value="1"/>
</dbReference>
<dbReference type="GO" id="GO:0000049">
    <property type="term" value="F:tRNA binding"/>
    <property type="evidence" value="ECO:0007669"/>
    <property type="project" value="InterPro"/>
</dbReference>
<dbReference type="Gene3D" id="1.10.730.10">
    <property type="entry name" value="Isoleucyl-tRNA Synthetase, Domain 1"/>
    <property type="match status" value="1"/>
</dbReference>
<dbReference type="EMBL" id="LNGE01000009">
    <property type="protein sequence ID" value="KYC45851.1"/>
    <property type="molecule type" value="Genomic_DNA"/>
</dbReference>
<feature type="short sequence motif" description="'KMSKS' region" evidence="10">
    <location>
        <begin position="597"/>
        <end position="601"/>
    </location>
</feature>
<dbReference type="GO" id="GO:0002161">
    <property type="term" value="F:aminoacyl-tRNA deacylase activity"/>
    <property type="evidence" value="ECO:0007669"/>
    <property type="project" value="InterPro"/>
</dbReference>
<dbReference type="PATRIC" id="fig|1706437.3.peg.374"/>
<evidence type="ECO:0000259" key="11">
    <source>
        <dbReference type="Pfam" id="PF00133"/>
    </source>
</evidence>
<comment type="caution">
    <text evidence="14">The sequence shown here is derived from an EMBL/GenBank/DDBJ whole genome shotgun (WGS) entry which is preliminary data.</text>
</comment>
<dbReference type="GO" id="GO:0004822">
    <property type="term" value="F:isoleucine-tRNA ligase activity"/>
    <property type="evidence" value="ECO:0007669"/>
    <property type="project" value="UniProtKB-UniRule"/>
</dbReference>
<evidence type="ECO:0000313" key="16">
    <source>
        <dbReference type="Proteomes" id="UP000091929"/>
    </source>
</evidence>
<evidence type="ECO:0000256" key="1">
    <source>
        <dbReference type="ARBA" id="ARBA00022490"/>
    </source>
</evidence>
<dbReference type="Pfam" id="PF08264">
    <property type="entry name" value="Anticodon_1"/>
    <property type="match status" value="1"/>
</dbReference>
<keyword evidence="4 10" id="KW-0547">Nucleotide-binding</keyword>
<dbReference type="CDD" id="cd00818">
    <property type="entry name" value="IleRS_core"/>
    <property type="match status" value="1"/>
</dbReference>
<dbReference type="PATRIC" id="fig|1706438.3.peg.579"/>
<accession>A0A150J1F6</accession>
<accession>A0A150ILG2</accession>
<dbReference type="SUPFAM" id="SSF50677">
    <property type="entry name" value="ValRS/IleRS/LeuRS editing domain"/>
    <property type="match status" value="1"/>
</dbReference>
<dbReference type="PRINTS" id="PR00984">
    <property type="entry name" value="TRNASYNTHILE"/>
</dbReference>
<evidence type="ECO:0000256" key="10">
    <source>
        <dbReference type="HAMAP-Rule" id="MF_02003"/>
    </source>
</evidence>
<evidence type="ECO:0000313" key="14">
    <source>
        <dbReference type="EMBL" id="KYC48361.1"/>
    </source>
</evidence>
<dbReference type="EMBL" id="LNGF01000006">
    <property type="protein sequence ID" value="KYC48361.1"/>
    <property type="molecule type" value="Genomic_DNA"/>
</dbReference>
<comment type="catalytic activity">
    <reaction evidence="9 10">
        <text>tRNA(Ile) + L-isoleucine + ATP = L-isoleucyl-tRNA(Ile) + AMP + diphosphate</text>
        <dbReference type="Rhea" id="RHEA:11060"/>
        <dbReference type="Rhea" id="RHEA-COMP:9666"/>
        <dbReference type="Rhea" id="RHEA-COMP:9695"/>
        <dbReference type="ChEBI" id="CHEBI:30616"/>
        <dbReference type="ChEBI" id="CHEBI:33019"/>
        <dbReference type="ChEBI" id="CHEBI:58045"/>
        <dbReference type="ChEBI" id="CHEBI:78442"/>
        <dbReference type="ChEBI" id="CHEBI:78528"/>
        <dbReference type="ChEBI" id="CHEBI:456215"/>
        <dbReference type="EC" id="6.1.1.5"/>
    </reaction>
</comment>
<dbReference type="GO" id="GO:0006428">
    <property type="term" value="P:isoleucyl-tRNA aminoacylation"/>
    <property type="evidence" value="ECO:0007669"/>
    <property type="project" value="UniProtKB-UniRule"/>
</dbReference>
<comment type="subunit">
    <text evidence="10">Monomer.</text>
</comment>
<dbReference type="InterPro" id="IPR009008">
    <property type="entry name" value="Val/Leu/Ile-tRNA-synth_edit"/>
</dbReference>
<evidence type="ECO:0000313" key="15">
    <source>
        <dbReference type="EMBL" id="KYC50774.1"/>
    </source>
</evidence>
<dbReference type="Gene3D" id="3.40.50.620">
    <property type="entry name" value="HUPs"/>
    <property type="match status" value="2"/>
</dbReference>
<dbReference type="GO" id="GO:0008270">
    <property type="term" value="F:zinc ion binding"/>
    <property type="evidence" value="ECO:0007669"/>
    <property type="project" value="UniProtKB-UniRule"/>
</dbReference>
<feature type="domain" description="Aminoacyl-tRNA synthetase class Ia" evidence="11">
    <location>
        <begin position="17"/>
        <end position="625"/>
    </location>
</feature>
<dbReference type="PANTHER" id="PTHR42780">
    <property type="entry name" value="SOLEUCYL-TRNA SYNTHETASE"/>
    <property type="match status" value="1"/>
</dbReference>
<keyword evidence="2 10" id="KW-0436">Ligase</keyword>
<dbReference type="InterPro" id="IPR002301">
    <property type="entry name" value="Ile-tRNA-ligase"/>
</dbReference>